<proteinExistence type="predicted"/>
<dbReference type="Proteomes" id="UP000777438">
    <property type="component" value="Unassembled WGS sequence"/>
</dbReference>
<gene>
    <name evidence="1" type="ORF">B0T10DRAFT_488005</name>
</gene>
<evidence type="ECO:0000313" key="2">
    <source>
        <dbReference type="Proteomes" id="UP000777438"/>
    </source>
</evidence>
<evidence type="ECO:0000313" key="1">
    <source>
        <dbReference type="EMBL" id="KAH6889448.1"/>
    </source>
</evidence>
<dbReference type="EMBL" id="JAGPYM010000011">
    <property type="protein sequence ID" value="KAH6889448.1"/>
    <property type="molecule type" value="Genomic_DNA"/>
</dbReference>
<accession>A0A9P9APA8</accession>
<organism evidence="1 2">
    <name type="scientific">Thelonectria olida</name>
    <dbReference type="NCBI Taxonomy" id="1576542"/>
    <lineage>
        <taxon>Eukaryota</taxon>
        <taxon>Fungi</taxon>
        <taxon>Dikarya</taxon>
        <taxon>Ascomycota</taxon>
        <taxon>Pezizomycotina</taxon>
        <taxon>Sordariomycetes</taxon>
        <taxon>Hypocreomycetidae</taxon>
        <taxon>Hypocreales</taxon>
        <taxon>Nectriaceae</taxon>
        <taxon>Thelonectria</taxon>
    </lineage>
</organism>
<name>A0A9P9APA8_9HYPO</name>
<reference evidence="1 2" key="1">
    <citation type="journal article" date="2021" name="Nat. Commun.">
        <title>Genetic determinants of endophytism in the Arabidopsis root mycobiome.</title>
        <authorList>
            <person name="Mesny F."/>
            <person name="Miyauchi S."/>
            <person name="Thiergart T."/>
            <person name="Pickel B."/>
            <person name="Atanasova L."/>
            <person name="Karlsson M."/>
            <person name="Huettel B."/>
            <person name="Barry K.W."/>
            <person name="Haridas S."/>
            <person name="Chen C."/>
            <person name="Bauer D."/>
            <person name="Andreopoulos W."/>
            <person name="Pangilinan J."/>
            <person name="LaButti K."/>
            <person name="Riley R."/>
            <person name="Lipzen A."/>
            <person name="Clum A."/>
            <person name="Drula E."/>
            <person name="Henrissat B."/>
            <person name="Kohler A."/>
            <person name="Grigoriev I.V."/>
            <person name="Martin F.M."/>
            <person name="Hacquard S."/>
        </authorList>
    </citation>
    <scope>NUCLEOTIDE SEQUENCE [LARGE SCALE GENOMIC DNA]</scope>
    <source>
        <strain evidence="1 2">MPI-CAGE-CH-0241</strain>
    </source>
</reference>
<dbReference type="OrthoDB" id="5430299at2759"/>
<keyword evidence="2" id="KW-1185">Reference proteome</keyword>
<dbReference type="AlphaFoldDB" id="A0A9P9APA8"/>
<protein>
    <submittedName>
        <fullName evidence="1">Uncharacterized protein</fullName>
    </submittedName>
</protein>
<sequence>MSAVEFDEHGDVIMDPRLTDDQIMSTFTPIERQLYEWIEGGGLRHKQSFPLDYWRKNLEKKFPNEKDIRKQYRIYMQKWYGRLERRERRAVSRDELFHILTSTCCKDAGELSNTLWQLSTSFGIPDLLLGTSRFGGVLTAYAVAMDYRFLHPDLSSNPSGQHLLDRAIMALNIDYRSTPTPLLPNQAELAAERRHRREHWSSSEGSTLSMRSATSDDFVDNEPFCFFQLGCLMACSGDAWTKVCDEGEEEIGEADWEPTGYGVVVKLDRAGYPRGPVFAIYNFRRPTEDRYYNQRSEEIEWRDARGNELKHICRLYPKCRGQFFLAQIADKLEDLTPTTQFNFDVVRRYRSSLVQAKLPGPSQMIIPSDILGGRDVGGQGAWR</sequence>
<comment type="caution">
    <text evidence="1">The sequence shown here is derived from an EMBL/GenBank/DDBJ whole genome shotgun (WGS) entry which is preliminary data.</text>
</comment>